<dbReference type="EMBL" id="VIIS01001707">
    <property type="protein sequence ID" value="KAF0294091.1"/>
    <property type="molecule type" value="Genomic_DNA"/>
</dbReference>
<gene>
    <name evidence="2" type="primary">EPPK1</name>
    <name evidence="2" type="ORF">FJT64_008230</name>
</gene>
<accession>A0A6A4VXE7</accession>
<dbReference type="InterPro" id="IPR035915">
    <property type="entry name" value="Plakin_repeat_sf"/>
</dbReference>
<dbReference type="OrthoDB" id="6357129at2759"/>
<dbReference type="GO" id="GO:0005856">
    <property type="term" value="C:cytoskeleton"/>
    <property type="evidence" value="ECO:0007669"/>
    <property type="project" value="InterPro"/>
</dbReference>
<feature type="region of interest" description="Disordered" evidence="1">
    <location>
        <begin position="71"/>
        <end position="121"/>
    </location>
</feature>
<keyword evidence="3" id="KW-1185">Reference proteome</keyword>
<proteinExistence type="predicted"/>
<organism evidence="2 3">
    <name type="scientific">Amphibalanus amphitrite</name>
    <name type="common">Striped barnacle</name>
    <name type="synonym">Balanus amphitrite</name>
    <dbReference type="NCBI Taxonomy" id="1232801"/>
    <lineage>
        <taxon>Eukaryota</taxon>
        <taxon>Metazoa</taxon>
        <taxon>Ecdysozoa</taxon>
        <taxon>Arthropoda</taxon>
        <taxon>Crustacea</taxon>
        <taxon>Multicrustacea</taxon>
        <taxon>Cirripedia</taxon>
        <taxon>Thoracica</taxon>
        <taxon>Thoracicalcarea</taxon>
        <taxon>Balanomorpha</taxon>
        <taxon>Balanoidea</taxon>
        <taxon>Balanidae</taxon>
        <taxon>Amphibalaninae</taxon>
        <taxon>Amphibalanus</taxon>
    </lineage>
</organism>
<evidence type="ECO:0000256" key="1">
    <source>
        <dbReference type="SAM" id="MobiDB-lite"/>
    </source>
</evidence>
<dbReference type="Gene3D" id="3.90.1290.10">
    <property type="entry name" value="Plakin repeat"/>
    <property type="match status" value="1"/>
</dbReference>
<dbReference type="SUPFAM" id="SSF75399">
    <property type="entry name" value="Plakin repeat"/>
    <property type="match status" value="2"/>
</dbReference>
<reference evidence="2 3" key="1">
    <citation type="submission" date="2019-07" db="EMBL/GenBank/DDBJ databases">
        <title>Draft genome assembly of a fouling barnacle, Amphibalanus amphitrite (Darwin, 1854): The first reference genome for Thecostraca.</title>
        <authorList>
            <person name="Kim W."/>
        </authorList>
    </citation>
    <scope>NUCLEOTIDE SEQUENCE [LARGE SCALE GENOMIC DNA]</scope>
    <source>
        <strain evidence="2">SNU_AA5</strain>
        <tissue evidence="2">Soma without cirri and trophi</tissue>
    </source>
</reference>
<sequence>MLGEVGRKKWCKNRRLSGFLRRIAVDTRSVGKAASGGEPCGSVRRYYMSRRKADSTDPEQEGSYVTSMVTEGEMEPHTSSTSYSYSSPDGGETTVSRQVRSYTYSSSSSGAPVTESSSRSVRTHSYRIEADGAAGQLLNVAGVTHPETGEALTLGEATRRRLFEPRRGCFVHPSTGARHSVDEAVDVGLLDTSLRQLMHQRSGVFDGRSDRPLTLLEAMMDGLMDPQESMFVGPAAAERPRQVSEEPSASDRPTLLEAVIAGQVDTDSGQVTDPDSGRRYPLPEAFDRGLLSLAHDYTRMCGVSLLGRRAAGTC</sequence>
<evidence type="ECO:0000313" key="3">
    <source>
        <dbReference type="Proteomes" id="UP000440578"/>
    </source>
</evidence>
<dbReference type="InterPro" id="IPR001101">
    <property type="entry name" value="Plectin_repeat"/>
</dbReference>
<feature type="compositionally biased region" description="Polar residues" evidence="1">
    <location>
        <begin position="110"/>
        <end position="120"/>
    </location>
</feature>
<comment type="caution">
    <text evidence="2">The sequence shown here is derived from an EMBL/GenBank/DDBJ whole genome shotgun (WGS) entry which is preliminary data.</text>
</comment>
<evidence type="ECO:0000313" key="2">
    <source>
        <dbReference type="EMBL" id="KAF0294091.1"/>
    </source>
</evidence>
<feature type="compositionally biased region" description="Low complexity" evidence="1">
    <location>
        <begin position="95"/>
        <end position="109"/>
    </location>
</feature>
<protein>
    <submittedName>
        <fullName evidence="2">Epiplakin</fullName>
    </submittedName>
</protein>
<dbReference type="Proteomes" id="UP000440578">
    <property type="component" value="Unassembled WGS sequence"/>
</dbReference>
<dbReference type="SMART" id="SM00250">
    <property type="entry name" value="PLEC"/>
    <property type="match status" value="3"/>
</dbReference>
<feature type="compositionally biased region" description="Low complexity" evidence="1">
    <location>
        <begin position="78"/>
        <end position="87"/>
    </location>
</feature>
<dbReference type="AlphaFoldDB" id="A0A6A4VXE7"/>
<name>A0A6A4VXE7_AMPAM</name>